<keyword evidence="8" id="KW-1185">Reference proteome</keyword>
<organism evidence="7 8">
    <name type="scientific">Alkalimarinus alittae</name>
    <dbReference type="NCBI Taxonomy" id="2961619"/>
    <lineage>
        <taxon>Bacteria</taxon>
        <taxon>Pseudomonadati</taxon>
        <taxon>Pseudomonadota</taxon>
        <taxon>Gammaproteobacteria</taxon>
        <taxon>Alteromonadales</taxon>
        <taxon>Alteromonadaceae</taxon>
        <taxon>Alkalimarinus</taxon>
    </lineage>
</organism>
<feature type="transmembrane region" description="Helical" evidence="6">
    <location>
        <begin position="7"/>
        <end position="31"/>
    </location>
</feature>
<evidence type="ECO:0000256" key="2">
    <source>
        <dbReference type="ARBA" id="ARBA00022475"/>
    </source>
</evidence>
<evidence type="ECO:0000256" key="5">
    <source>
        <dbReference type="ARBA" id="ARBA00023136"/>
    </source>
</evidence>
<reference evidence="7" key="1">
    <citation type="submission" date="2022-06" db="EMBL/GenBank/DDBJ databases">
        <title>Alkalimarinus sp. nov., isolated from gut of a Alitta virens.</title>
        <authorList>
            <person name="Yang A.I."/>
            <person name="Shin N.-R."/>
        </authorList>
    </citation>
    <scope>NUCLEOTIDE SEQUENCE</scope>
    <source>
        <strain evidence="7">A2M4</strain>
    </source>
</reference>
<dbReference type="PANTHER" id="PTHR30250:SF30">
    <property type="entry name" value="LIPID III FLIPPASE"/>
    <property type="match status" value="1"/>
</dbReference>
<evidence type="ECO:0000256" key="6">
    <source>
        <dbReference type="SAM" id="Phobius"/>
    </source>
</evidence>
<feature type="transmembrane region" description="Helical" evidence="6">
    <location>
        <begin position="176"/>
        <end position="195"/>
    </location>
</feature>
<protein>
    <submittedName>
        <fullName evidence="7">O-antigen translocase</fullName>
    </submittedName>
</protein>
<accession>A0ABY6MZ43</accession>
<dbReference type="InterPro" id="IPR044550">
    <property type="entry name" value="WzxE"/>
</dbReference>
<dbReference type="CDD" id="cd13125">
    <property type="entry name" value="MATE_like_10"/>
    <property type="match status" value="1"/>
</dbReference>
<evidence type="ECO:0000256" key="1">
    <source>
        <dbReference type="ARBA" id="ARBA00004651"/>
    </source>
</evidence>
<feature type="transmembrane region" description="Helical" evidence="6">
    <location>
        <begin position="43"/>
        <end position="66"/>
    </location>
</feature>
<evidence type="ECO:0000313" key="8">
    <source>
        <dbReference type="Proteomes" id="UP001163739"/>
    </source>
</evidence>
<dbReference type="InterPro" id="IPR002797">
    <property type="entry name" value="Polysacc_synth"/>
</dbReference>
<evidence type="ECO:0000313" key="7">
    <source>
        <dbReference type="EMBL" id="UZE95118.1"/>
    </source>
</evidence>
<feature type="transmembrane region" description="Helical" evidence="6">
    <location>
        <begin position="86"/>
        <end position="109"/>
    </location>
</feature>
<feature type="transmembrane region" description="Helical" evidence="6">
    <location>
        <begin position="257"/>
        <end position="279"/>
    </location>
</feature>
<feature type="transmembrane region" description="Helical" evidence="6">
    <location>
        <begin position="115"/>
        <end position="139"/>
    </location>
</feature>
<dbReference type="Pfam" id="PF01943">
    <property type="entry name" value="Polysacc_synt"/>
    <property type="match status" value="1"/>
</dbReference>
<keyword evidence="5 6" id="KW-0472">Membrane</keyword>
<evidence type="ECO:0000256" key="3">
    <source>
        <dbReference type="ARBA" id="ARBA00022692"/>
    </source>
</evidence>
<gene>
    <name evidence="7" type="ORF">NKI27_13715</name>
</gene>
<keyword evidence="2" id="KW-1003">Cell membrane</keyword>
<feature type="transmembrane region" description="Helical" evidence="6">
    <location>
        <begin position="333"/>
        <end position="354"/>
    </location>
</feature>
<proteinExistence type="predicted"/>
<feature type="transmembrane region" description="Helical" evidence="6">
    <location>
        <begin position="151"/>
        <end position="170"/>
    </location>
</feature>
<sequence>MNGLYSALLTGVAHLSKVLSGFILLKLIAYYLGAEGLGALGHFMSLVAILSMLAGGGVVNGVIKYVSEFKSTPRKMMIFITASTKYSLVFSFSVLLIGTVFSGFISTFIFGSPDFYLVIVCLALAQVGFAFSNLVIGVINGLRETKIYAKLQIIGNLISLPLAYLFIINYGFTGAAFGIVAIYVAYSIPAFYYFYKSPFYGRVFKYKPAAINYKKLSLFTAMLVSSAVAFPVVEIFIREYLIDASGYKEAGLWQGAIKLSSAYLGFFGVFLAYYFMPLISATENKSDITQYVVRFSALIMGLFLIGAGTLYGFRGFFIPLLLSNDFVVLQNYIIFQLIGDFFRISAYVIGFVGVAKAATKIYIFAELFQSVCFFSLALFLSKYYLPLEGVFVGYMLTYILYFLIAVCGFMWWGRR</sequence>
<feature type="transmembrane region" description="Helical" evidence="6">
    <location>
        <begin position="361"/>
        <end position="385"/>
    </location>
</feature>
<name>A0ABY6MZ43_9ALTE</name>
<dbReference type="EMBL" id="CP100390">
    <property type="protein sequence ID" value="UZE95118.1"/>
    <property type="molecule type" value="Genomic_DNA"/>
</dbReference>
<dbReference type="PANTHER" id="PTHR30250">
    <property type="entry name" value="PST FAMILY PREDICTED COLANIC ACID TRANSPORTER"/>
    <property type="match status" value="1"/>
</dbReference>
<keyword evidence="3 6" id="KW-0812">Transmembrane</keyword>
<feature type="transmembrane region" description="Helical" evidence="6">
    <location>
        <begin position="216"/>
        <end position="237"/>
    </location>
</feature>
<evidence type="ECO:0000256" key="4">
    <source>
        <dbReference type="ARBA" id="ARBA00022989"/>
    </source>
</evidence>
<dbReference type="InterPro" id="IPR050833">
    <property type="entry name" value="Poly_Biosynth_Transport"/>
</dbReference>
<comment type="subcellular location">
    <subcellularLocation>
        <location evidence="1">Cell membrane</location>
        <topology evidence="1">Multi-pass membrane protein</topology>
    </subcellularLocation>
</comment>
<dbReference type="RefSeq" id="WP_265046607.1">
    <property type="nucleotide sequence ID" value="NZ_CP100390.1"/>
</dbReference>
<keyword evidence="4 6" id="KW-1133">Transmembrane helix</keyword>
<feature type="transmembrane region" description="Helical" evidence="6">
    <location>
        <begin position="291"/>
        <end position="313"/>
    </location>
</feature>
<dbReference type="Proteomes" id="UP001163739">
    <property type="component" value="Chromosome"/>
</dbReference>
<feature type="transmembrane region" description="Helical" evidence="6">
    <location>
        <begin position="391"/>
        <end position="412"/>
    </location>
</feature>